<evidence type="ECO:0000313" key="1">
    <source>
        <dbReference type="EMBL" id="CAJ2644087.1"/>
    </source>
</evidence>
<name>A0ACB0JKU7_TRIPR</name>
<reference evidence="1" key="1">
    <citation type="submission" date="2023-10" db="EMBL/GenBank/DDBJ databases">
        <authorList>
            <person name="Rodriguez Cubillos JULIANA M."/>
            <person name="De Vega J."/>
        </authorList>
    </citation>
    <scope>NUCLEOTIDE SEQUENCE</scope>
</reference>
<sequence length="466" mass="53379">MEDNWNENTIRMPHRFKSGFREDSSMAWVLSKLISRASYHLMIPNGGTITSWSAEKNLVDEIFILNHKKALQDGYQYRIGDGNSSLWYSPWLLNEPLCRKVNYVAIQDSHLRVRDIFINDGWNLNILYTILPPDIIDLVINNHLTLDNGTTDCFIWNHGLNGVYSVASGYNWLRQQRGSAHNNASWSWIWKLAAPEKIKFFIWCVCHHVIPTLSLLCRRNLAPYDIFPRCSISEETILHCMRDCNTAKRIWNSLGFQFAAFFHSSDPELFRIVAESHKLANLIRVCLHKTLINIPPKLTSWHPCRTNFMVLNVDGSYLGSPGRADFGGLIRKGSGECIIGFSGFLGIANVILAELMALYHGLKIARTSGYNHRLCYPDSQTVLDLVLKRYNSYHCYAAVIANIQDLLKLHWEVSFYHTLREGNACADFFAKLGSTNDSKLTMWEALPNDLKDLLLFDALWVAYPRA</sequence>
<gene>
    <name evidence="1" type="ORF">MILVUS5_LOCUS13197</name>
</gene>
<dbReference type="EMBL" id="CASHSV030000034">
    <property type="protein sequence ID" value="CAJ2644087.1"/>
    <property type="molecule type" value="Genomic_DNA"/>
</dbReference>
<dbReference type="Proteomes" id="UP001177021">
    <property type="component" value="Unassembled WGS sequence"/>
</dbReference>
<organism evidence="1 2">
    <name type="scientific">Trifolium pratense</name>
    <name type="common">Red clover</name>
    <dbReference type="NCBI Taxonomy" id="57577"/>
    <lineage>
        <taxon>Eukaryota</taxon>
        <taxon>Viridiplantae</taxon>
        <taxon>Streptophyta</taxon>
        <taxon>Embryophyta</taxon>
        <taxon>Tracheophyta</taxon>
        <taxon>Spermatophyta</taxon>
        <taxon>Magnoliopsida</taxon>
        <taxon>eudicotyledons</taxon>
        <taxon>Gunneridae</taxon>
        <taxon>Pentapetalae</taxon>
        <taxon>rosids</taxon>
        <taxon>fabids</taxon>
        <taxon>Fabales</taxon>
        <taxon>Fabaceae</taxon>
        <taxon>Papilionoideae</taxon>
        <taxon>50 kb inversion clade</taxon>
        <taxon>NPAAA clade</taxon>
        <taxon>Hologalegina</taxon>
        <taxon>IRL clade</taxon>
        <taxon>Trifolieae</taxon>
        <taxon>Trifolium</taxon>
    </lineage>
</organism>
<evidence type="ECO:0000313" key="2">
    <source>
        <dbReference type="Proteomes" id="UP001177021"/>
    </source>
</evidence>
<keyword evidence="2" id="KW-1185">Reference proteome</keyword>
<protein>
    <submittedName>
        <fullName evidence="1">Uncharacterized protein</fullName>
    </submittedName>
</protein>
<comment type="caution">
    <text evidence="1">The sequence shown here is derived from an EMBL/GenBank/DDBJ whole genome shotgun (WGS) entry which is preliminary data.</text>
</comment>
<proteinExistence type="predicted"/>
<accession>A0ACB0JKU7</accession>